<keyword evidence="2" id="KW-1185">Reference proteome</keyword>
<protein>
    <recommendedName>
        <fullName evidence="3">CopG family transcriptional regulator</fullName>
    </recommendedName>
</protein>
<proteinExistence type="predicted"/>
<organism evidence="1 2">
    <name type="scientific">Methylomonas subterranea</name>
    <dbReference type="NCBI Taxonomy" id="2952225"/>
    <lineage>
        <taxon>Bacteria</taxon>
        <taxon>Pseudomonadati</taxon>
        <taxon>Pseudomonadota</taxon>
        <taxon>Gammaproteobacteria</taxon>
        <taxon>Methylococcales</taxon>
        <taxon>Methylococcaceae</taxon>
        <taxon>Methylomonas</taxon>
    </lineage>
</organism>
<accession>A0ABT1TKL2</accession>
<sequence>MKQLILEIDEITEAKINAAAKSAGLSIQQWLKQIIDEKTVSTWPDSIMALPGTWQDIAFAEELRADEGQNILREKF</sequence>
<evidence type="ECO:0000313" key="1">
    <source>
        <dbReference type="EMBL" id="MCQ8105751.1"/>
    </source>
</evidence>
<name>A0ABT1TKL2_9GAMM</name>
<reference evidence="1 2" key="1">
    <citation type="submission" date="2022-07" db="EMBL/GenBank/DDBJ databases">
        <title>Methylomonas rivi sp. nov., Methylomonas rosea sp. nov., Methylomonas aureus sp. nov. and Methylomonas subterranea sp. nov., four novel methanotrophs isolated from a freshwater creek and the deep terrestrial subsurface.</title>
        <authorList>
            <person name="Abin C."/>
            <person name="Sankaranarayanan K."/>
            <person name="Garner C."/>
            <person name="Sindelar R."/>
            <person name="Kotary K."/>
            <person name="Garner R."/>
            <person name="Barclay S."/>
            <person name="Lawson P."/>
            <person name="Krumholz L."/>
        </authorList>
    </citation>
    <scope>NUCLEOTIDE SEQUENCE [LARGE SCALE GENOMIC DNA]</scope>
    <source>
        <strain evidence="1 2">SURF-2</strain>
    </source>
</reference>
<gene>
    <name evidence="1" type="ORF">NP590_16700</name>
</gene>
<dbReference type="RefSeq" id="WP_256603775.1">
    <property type="nucleotide sequence ID" value="NZ_JANIBJ010000036.1"/>
</dbReference>
<dbReference type="EMBL" id="JANIBJ010000036">
    <property type="protein sequence ID" value="MCQ8105751.1"/>
    <property type="molecule type" value="Genomic_DNA"/>
</dbReference>
<evidence type="ECO:0008006" key="3">
    <source>
        <dbReference type="Google" id="ProtNLM"/>
    </source>
</evidence>
<comment type="caution">
    <text evidence="1">The sequence shown here is derived from an EMBL/GenBank/DDBJ whole genome shotgun (WGS) entry which is preliminary data.</text>
</comment>
<evidence type="ECO:0000313" key="2">
    <source>
        <dbReference type="Proteomes" id="UP001524499"/>
    </source>
</evidence>
<dbReference type="Proteomes" id="UP001524499">
    <property type="component" value="Unassembled WGS sequence"/>
</dbReference>